<sequence>MAVGLEPATRLTRTAAIYRIDVPFTEGRTVYLGLGAVWTSQMNRSSSRRRFLTGAAVGAATGLVGTASRSSAASADTNGPDDIEDIPDEVGLETVIDGLGFPLAVEFPPDANRRYVAERDGNIWVHEPNGLRGKPLLDLRETVVTGGERGLLGMTLHPDFAENRRLFVHYSAPRQPGTPRRFDHTGIIAAFETNDKGTRVRSDSERVVLEIPQPANFHNGGDLAFGPDGYLYAGIGAGGGGGGGGQDVTTDLLGSVIRIDVDGGSAAGEYTIPDDNPLVGRKGLDEYYAWGFRNPWRLSFDDGDCFVADVGENDYEEVNRIEKGGNYGWNVKEGTHCYREKDCPDKASGPGLGGDRFQDPIIEYPHPPAEKNVSGVSVIGGYVSRSDTLPALEGAYVFGDFAANGRLFAAIRPDDNDELWPTTTIGIAGETSLEQLYSFGRDDDGAVYALGTTADTGGLFRIVPDT</sequence>
<organism evidence="2 3">
    <name type="scientific">Natrinema hispanicum</name>
    <dbReference type="NCBI Taxonomy" id="392421"/>
    <lineage>
        <taxon>Archaea</taxon>
        <taxon>Methanobacteriati</taxon>
        <taxon>Methanobacteriota</taxon>
        <taxon>Stenosarchaea group</taxon>
        <taxon>Halobacteria</taxon>
        <taxon>Halobacteriales</taxon>
        <taxon>Natrialbaceae</taxon>
        <taxon>Natrinema</taxon>
    </lineage>
</organism>
<dbReference type="PANTHER" id="PTHR19328">
    <property type="entry name" value="HEDGEHOG-INTERACTING PROTEIN"/>
    <property type="match status" value="1"/>
</dbReference>
<dbReference type="Gene3D" id="2.120.10.30">
    <property type="entry name" value="TolB, C-terminal domain"/>
    <property type="match status" value="1"/>
</dbReference>
<evidence type="ECO:0000313" key="3">
    <source>
        <dbReference type="Proteomes" id="UP000291097"/>
    </source>
</evidence>
<gene>
    <name evidence="2" type="ORF">BDK88_3319</name>
</gene>
<dbReference type="PROSITE" id="PS51318">
    <property type="entry name" value="TAT"/>
    <property type="match status" value="1"/>
</dbReference>
<dbReference type="SUPFAM" id="SSF50952">
    <property type="entry name" value="Soluble quinoprotein glucose dehydrogenase"/>
    <property type="match status" value="1"/>
</dbReference>
<dbReference type="AlphaFoldDB" id="A0A482YAW2"/>
<dbReference type="InterPro" id="IPR006311">
    <property type="entry name" value="TAT_signal"/>
</dbReference>
<accession>A0A482YAW2</accession>
<dbReference type="InterPro" id="IPR012938">
    <property type="entry name" value="Glc/Sorbosone_DH"/>
</dbReference>
<dbReference type="PANTHER" id="PTHR19328:SF75">
    <property type="entry name" value="ALDOSE SUGAR DEHYDROGENASE YLII"/>
    <property type="match status" value="1"/>
</dbReference>
<name>A0A482YAW2_9EURY</name>
<proteinExistence type="predicted"/>
<dbReference type="InterPro" id="IPR011041">
    <property type="entry name" value="Quinoprot_gluc/sorb_DH_b-prop"/>
</dbReference>
<dbReference type="Pfam" id="PF07995">
    <property type="entry name" value="GSDH"/>
    <property type="match status" value="1"/>
</dbReference>
<evidence type="ECO:0000313" key="2">
    <source>
        <dbReference type="EMBL" id="RZV08347.1"/>
    </source>
</evidence>
<reference evidence="2 3" key="1">
    <citation type="submission" date="2019-02" db="EMBL/GenBank/DDBJ databases">
        <title>Genomic Encyclopedia of Archaeal and Bacterial Type Strains, Phase II (KMG-II): from individual species to whole genera.</title>
        <authorList>
            <person name="Goeker M."/>
        </authorList>
    </citation>
    <scope>NUCLEOTIDE SEQUENCE [LARGE SCALE GENOMIC DNA]</scope>
    <source>
        <strain evidence="2 3">DSM 18328</strain>
    </source>
</reference>
<feature type="domain" description="Glucose/Sorbosone dehydrogenase" evidence="1">
    <location>
        <begin position="102"/>
        <end position="404"/>
    </location>
</feature>
<dbReference type="EMBL" id="SHMP01000006">
    <property type="protein sequence ID" value="RZV08347.1"/>
    <property type="molecule type" value="Genomic_DNA"/>
</dbReference>
<dbReference type="InterPro" id="IPR011042">
    <property type="entry name" value="6-blade_b-propeller_TolB-like"/>
</dbReference>
<dbReference type="Proteomes" id="UP000291097">
    <property type="component" value="Unassembled WGS sequence"/>
</dbReference>
<evidence type="ECO:0000259" key="1">
    <source>
        <dbReference type="Pfam" id="PF07995"/>
    </source>
</evidence>
<comment type="caution">
    <text evidence="2">The sequence shown here is derived from an EMBL/GenBank/DDBJ whole genome shotgun (WGS) entry which is preliminary data.</text>
</comment>
<protein>
    <submittedName>
        <fullName evidence="2">Glucose/arabinose dehydrogenase</fullName>
    </submittedName>
</protein>